<keyword evidence="5" id="KW-1185">Reference proteome</keyword>
<evidence type="ECO:0000313" key="4">
    <source>
        <dbReference type="EMBL" id="UYN56597.1"/>
    </source>
</evidence>
<protein>
    <submittedName>
        <fullName evidence="4">TetR/AcrR family transcriptional regulator</fullName>
    </submittedName>
</protein>
<dbReference type="InterPro" id="IPR001647">
    <property type="entry name" value="HTH_TetR"/>
</dbReference>
<name>A0ABY6H5G4_9LACO</name>
<dbReference type="Pfam" id="PF00440">
    <property type="entry name" value="TetR_N"/>
    <property type="match status" value="1"/>
</dbReference>
<accession>A0ABY6H5G4</accession>
<dbReference type="PROSITE" id="PS50977">
    <property type="entry name" value="HTH_TETR_2"/>
    <property type="match status" value="1"/>
</dbReference>
<feature type="domain" description="HTH tetR-type" evidence="3">
    <location>
        <begin position="6"/>
        <end position="66"/>
    </location>
</feature>
<dbReference type="InterPro" id="IPR009057">
    <property type="entry name" value="Homeodomain-like_sf"/>
</dbReference>
<sequence length="126" mass="14664">MNKTAQKSKHAIVGALFAKLSKDSFDTLTISEIAAAANVSRKTFYQHFPNKSAIVQYYTETTVKAYLATVLDRKIQTFHDLLCCYFSFWQKQRRELLLLQKNDLLGFVFEAQRHELLRQLPHQKLP</sequence>
<evidence type="ECO:0000256" key="2">
    <source>
        <dbReference type="PROSITE-ProRule" id="PRU00335"/>
    </source>
</evidence>
<keyword evidence="1 2" id="KW-0238">DNA-binding</keyword>
<evidence type="ECO:0000313" key="5">
    <source>
        <dbReference type="Proteomes" id="UP001164790"/>
    </source>
</evidence>
<gene>
    <name evidence="4" type="ORF">OFW50_00360</name>
</gene>
<feature type="DNA-binding region" description="H-T-H motif" evidence="2">
    <location>
        <begin position="29"/>
        <end position="48"/>
    </location>
</feature>
<organism evidence="4 5">
    <name type="scientific">Lacticaseibacillus chiayiensis</name>
    <dbReference type="NCBI Taxonomy" id="2100821"/>
    <lineage>
        <taxon>Bacteria</taxon>
        <taxon>Bacillati</taxon>
        <taxon>Bacillota</taxon>
        <taxon>Bacilli</taxon>
        <taxon>Lactobacillales</taxon>
        <taxon>Lactobacillaceae</taxon>
        <taxon>Lacticaseibacillus</taxon>
    </lineage>
</organism>
<reference evidence="4" key="1">
    <citation type="submission" date="2022-10" db="EMBL/GenBank/DDBJ databases">
        <title>Comparative genomic analysis and in-vitro probiotic properties of the potential probiotic L. chiayiensis AACE 3.</title>
        <authorList>
            <person name="Kang X."/>
        </authorList>
    </citation>
    <scope>NUCLEOTIDE SEQUENCE</scope>
    <source>
        <strain evidence="4">AACE 3</strain>
    </source>
</reference>
<dbReference type="Gene3D" id="1.10.357.10">
    <property type="entry name" value="Tetracycline Repressor, domain 2"/>
    <property type="match status" value="1"/>
</dbReference>
<dbReference type="InterPro" id="IPR050624">
    <property type="entry name" value="HTH-type_Tx_Regulator"/>
</dbReference>
<dbReference type="RefSeq" id="WP_238150136.1">
    <property type="nucleotide sequence ID" value="NZ_CP074378.1"/>
</dbReference>
<proteinExistence type="predicted"/>
<evidence type="ECO:0000256" key="1">
    <source>
        <dbReference type="ARBA" id="ARBA00023125"/>
    </source>
</evidence>
<evidence type="ECO:0000259" key="3">
    <source>
        <dbReference type="PROSITE" id="PS50977"/>
    </source>
</evidence>
<dbReference type="EMBL" id="CP107523">
    <property type="protein sequence ID" value="UYN56597.1"/>
    <property type="molecule type" value="Genomic_DNA"/>
</dbReference>
<dbReference type="PANTHER" id="PTHR43479">
    <property type="entry name" value="ACREF/ENVCD OPERON REPRESSOR-RELATED"/>
    <property type="match status" value="1"/>
</dbReference>
<dbReference type="SUPFAM" id="SSF46689">
    <property type="entry name" value="Homeodomain-like"/>
    <property type="match status" value="1"/>
</dbReference>
<dbReference type="PANTHER" id="PTHR43479:SF11">
    <property type="entry name" value="ACREF_ENVCD OPERON REPRESSOR-RELATED"/>
    <property type="match status" value="1"/>
</dbReference>
<dbReference type="Proteomes" id="UP001164790">
    <property type="component" value="Chromosome"/>
</dbReference>